<dbReference type="EMBL" id="VBWP01000009">
    <property type="protein sequence ID" value="TLG72070.1"/>
    <property type="molecule type" value="Genomic_DNA"/>
</dbReference>
<keyword evidence="2" id="KW-1185">Reference proteome</keyword>
<sequence>MAKQNKGKAFEKWTESYLQKNGHFAIRLRDVGLIEGRRTKSTQNPCDIHSLNNGNAYYIECKANKTDRFSISRLEMKNKTSKKSQLDLLLEAKGNGGISLVAIWFYEQKRKVIVELEAILQHDMRSIKFDDNICWNFDEYWQNKKIEE</sequence>
<dbReference type="Gene3D" id="3.40.1350.10">
    <property type="match status" value="1"/>
</dbReference>
<evidence type="ECO:0000313" key="2">
    <source>
        <dbReference type="Proteomes" id="UP000306912"/>
    </source>
</evidence>
<gene>
    <name evidence="1" type="ORF">FEZ08_09565</name>
</gene>
<name>A0A5R8QB02_9FIRM</name>
<dbReference type="Proteomes" id="UP000306912">
    <property type="component" value="Unassembled WGS sequence"/>
</dbReference>
<accession>A0A5R8QB02</accession>
<evidence type="ECO:0008006" key="3">
    <source>
        <dbReference type="Google" id="ProtNLM"/>
    </source>
</evidence>
<dbReference type="RefSeq" id="WP_138191781.1">
    <property type="nucleotide sequence ID" value="NZ_VBWP01000009.1"/>
</dbReference>
<proteinExistence type="predicted"/>
<reference evidence="1 2" key="1">
    <citation type="submission" date="2019-05" db="EMBL/GenBank/DDBJ databases">
        <title>Culicoidintestinum kansasii gen. nov., sp. nov. from the gastrointestinal tract of the biting midge, Culicoides sonorensis.</title>
        <authorList>
            <person name="Neupane S."/>
            <person name="Ghosh A."/>
            <person name="Gunther S."/>
            <person name="Martin K."/>
            <person name="Zurek L."/>
        </authorList>
    </citation>
    <scope>NUCLEOTIDE SEQUENCE [LARGE SCALE GENOMIC DNA]</scope>
    <source>
        <strain evidence="1 2">CS-1</strain>
    </source>
</reference>
<dbReference type="InterPro" id="IPR011335">
    <property type="entry name" value="Restrct_endonuc-II-like"/>
</dbReference>
<dbReference type="AlphaFoldDB" id="A0A5R8QB02"/>
<organism evidence="1 2">
    <name type="scientific">Culicoidibacter larvae</name>
    <dbReference type="NCBI Taxonomy" id="2579976"/>
    <lineage>
        <taxon>Bacteria</taxon>
        <taxon>Bacillati</taxon>
        <taxon>Bacillota</taxon>
        <taxon>Culicoidibacteria</taxon>
        <taxon>Culicoidibacterales</taxon>
        <taxon>Culicoidibacteraceae</taxon>
        <taxon>Culicoidibacter</taxon>
    </lineage>
</organism>
<evidence type="ECO:0000313" key="1">
    <source>
        <dbReference type="EMBL" id="TLG72070.1"/>
    </source>
</evidence>
<comment type="caution">
    <text evidence="1">The sequence shown here is derived from an EMBL/GenBank/DDBJ whole genome shotgun (WGS) entry which is preliminary data.</text>
</comment>
<dbReference type="OrthoDB" id="1912254at2"/>
<dbReference type="GO" id="GO:0003676">
    <property type="term" value="F:nucleic acid binding"/>
    <property type="evidence" value="ECO:0007669"/>
    <property type="project" value="InterPro"/>
</dbReference>
<dbReference type="SUPFAM" id="SSF52980">
    <property type="entry name" value="Restriction endonuclease-like"/>
    <property type="match status" value="1"/>
</dbReference>
<dbReference type="InterPro" id="IPR011856">
    <property type="entry name" value="tRNA_endonuc-like_dom_sf"/>
</dbReference>
<dbReference type="InParanoid" id="A0A5R8QB02"/>
<protein>
    <recommendedName>
        <fullName evidence="3">Holliday junction resolvase</fullName>
    </recommendedName>
</protein>